<comment type="caution">
    <text evidence="2">The sequence shown here is derived from an EMBL/GenBank/DDBJ whole genome shotgun (WGS) entry which is preliminary data.</text>
</comment>
<name>A0A916RKJ2_9BACT</name>
<dbReference type="AlphaFoldDB" id="A0A916RKJ2"/>
<feature type="region of interest" description="Disordered" evidence="1">
    <location>
        <begin position="26"/>
        <end position="46"/>
    </location>
</feature>
<keyword evidence="3" id="KW-1185">Reference proteome</keyword>
<accession>A0A916RKJ2</accession>
<evidence type="ECO:0000313" key="2">
    <source>
        <dbReference type="EMBL" id="GGA59824.1"/>
    </source>
</evidence>
<reference evidence="2" key="1">
    <citation type="journal article" date="2014" name="Int. J. Syst. Evol. Microbiol.">
        <title>Complete genome sequence of Corynebacterium casei LMG S-19264T (=DSM 44701T), isolated from a smear-ripened cheese.</title>
        <authorList>
            <consortium name="US DOE Joint Genome Institute (JGI-PGF)"/>
            <person name="Walter F."/>
            <person name="Albersmeier A."/>
            <person name="Kalinowski J."/>
            <person name="Ruckert C."/>
        </authorList>
    </citation>
    <scope>NUCLEOTIDE SEQUENCE</scope>
    <source>
        <strain evidence="2">CGMCC 1.15447</strain>
    </source>
</reference>
<reference evidence="2" key="2">
    <citation type="submission" date="2020-09" db="EMBL/GenBank/DDBJ databases">
        <authorList>
            <person name="Sun Q."/>
            <person name="Zhou Y."/>
        </authorList>
    </citation>
    <scope>NUCLEOTIDE SEQUENCE</scope>
    <source>
        <strain evidence="2">CGMCC 1.15447</strain>
    </source>
</reference>
<evidence type="ECO:0000313" key="3">
    <source>
        <dbReference type="Proteomes" id="UP000648801"/>
    </source>
</evidence>
<organism evidence="2 3">
    <name type="scientific">Edaphobacter acidisoli</name>
    <dbReference type="NCBI Taxonomy" id="2040573"/>
    <lineage>
        <taxon>Bacteria</taxon>
        <taxon>Pseudomonadati</taxon>
        <taxon>Acidobacteriota</taxon>
        <taxon>Terriglobia</taxon>
        <taxon>Terriglobales</taxon>
        <taxon>Acidobacteriaceae</taxon>
        <taxon>Edaphobacter</taxon>
    </lineage>
</organism>
<evidence type="ECO:0000256" key="1">
    <source>
        <dbReference type="SAM" id="MobiDB-lite"/>
    </source>
</evidence>
<dbReference type="Proteomes" id="UP000648801">
    <property type="component" value="Unassembled WGS sequence"/>
</dbReference>
<proteinExistence type="predicted"/>
<dbReference type="EMBL" id="BMJB01000001">
    <property type="protein sequence ID" value="GGA59824.1"/>
    <property type="molecule type" value="Genomic_DNA"/>
</dbReference>
<gene>
    <name evidence="2" type="ORF">GCM10011507_09170</name>
</gene>
<sequence>MLLLTCLGELIGKIANRALSTQECEQKNAAGGEKRKKSKEGENMHEPAGVTYIGNCCIE</sequence>
<protein>
    <submittedName>
        <fullName evidence="2">Uncharacterized protein</fullName>
    </submittedName>
</protein>